<accession>A0A7M4DDI2</accession>
<dbReference type="Pfam" id="PF05130">
    <property type="entry name" value="FlgN"/>
    <property type="match status" value="1"/>
</dbReference>
<dbReference type="GO" id="GO:0044780">
    <property type="term" value="P:bacterial-type flagellum assembly"/>
    <property type="evidence" value="ECO:0007669"/>
    <property type="project" value="InterPro"/>
</dbReference>
<evidence type="ECO:0000256" key="1">
    <source>
        <dbReference type="ARBA" id="ARBA00022795"/>
    </source>
</evidence>
<dbReference type="SUPFAM" id="SSF140566">
    <property type="entry name" value="FlgN-like"/>
    <property type="match status" value="1"/>
</dbReference>
<organism evidence="2 3">
    <name type="scientific">Occultella aeris</name>
    <dbReference type="NCBI Taxonomy" id="2761496"/>
    <lineage>
        <taxon>Bacteria</taxon>
        <taxon>Bacillati</taxon>
        <taxon>Actinomycetota</taxon>
        <taxon>Actinomycetes</taxon>
        <taxon>Micrococcales</taxon>
        <taxon>Ruaniaceae</taxon>
        <taxon>Occultella</taxon>
    </lineage>
</organism>
<dbReference type="Gene3D" id="1.20.58.300">
    <property type="entry name" value="FlgN-like"/>
    <property type="match status" value="1"/>
</dbReference>
<name>A0A7M4DDI2_9MICO</name>
<dbReference type="Proteomes" id="UP000419743">
    <property type="component" value="Unassembled WGS sequence"/>
</dbReference>
<proteinExistence type="predicted"/>
<keyword evidence="1" id="KW-1005">Bacterial flagellum biogenesis</keyword>
<evidence type="ECO:0000313" key="3">
    <source>
        <dbReference type="Proteomes" id="UP000419743"/>
    </source>
</evidence>
<sequence length="180" mass="19559">MPRVNGARERVPALDRIGVGMGVQELSAAIWHQRNLLELLLFKLTEEQLLLTAGRTDWLANATREVEQVLGRLYESGLARDVEAAGVASEWGAADGSSLRELIQRAPSPWDEVLAEHLSALTALTTRIRDVRDANAQFLHTGLRAAQETLAGLDGAAGTYDSHGASRTELVGARLVDKRL</sequence>
<dbReference type="AlphaFoldDB" id="A0A7M4DDI2"/>
<comment type="caution">
    <text evidence="2">The sequence shown here is derived from an EMBL/GenBank/DDBJ whole genome shotgun (WGS) entry which is preliminary data.</text>
</comment>
<dbReference type="EMBL" id="CACRYJ010000004">
    <property type="protein sequence ID" value="VZO34901.1"/>
    <property type="molecule type" value="Genomic_DNA"/>
</dbReference>
<keyword evidence="3" id="KW-1185">Reference proteome</keyword>
<dbReference type="InterPro" id="IPR007809">
    <property type="entry name" value="FlgN-like"/>
</dbReference>
<evidence type="ECO:0000313" key="2">
    <source>
        <dbReference type="EMBL" id="VZO34901.1"/>
    </source>
</evidence>
<gene>
    <name evidence="2" type="ORF">HALOF300_00171</name>
</gene>
<reference evidence="2 3" key="1">
    <citation type="submission" date="2019-11" db="EMBL/GenBank/DDBJ databases">
        <authorList>
            <person name="Criscuolo A."/>
        </authorList>
    </citation>
    <scope>NUCLEOTIDE SEQUENCE [LARGE SCALE GENOMIC DNA]</scope>
    <source>
        <strain evidence="2">CIP111667</strain>
    </source>
</reference>
<dbReference type="InterPro" id="IPR036679">
    <property type="entry name" value="FlgN-like_sf"/>
</dbReference>
<protein>
    <submittedName>
        <fullName evidence="2">FlgN protein</fullName>
    </submittedName>
</protein>